<comment type="caution">
    <text evidence="2">The sequence shown here is derived from an EMBL/GenBank/DDBJ whole genome shotgun (WGS) entry which is preliminary data.</text>
</comment>
<dbReference type="AlphaFoldDB" id="A0AAV5JLV9"/>
<sequence>MEQTKKSLAEQRNKLCVDMEMGLKTVSKIKDQLPSLTTSTNEVAQELKKSKKEWSD</sequence>
<proteinExistence type="predicted"/>
<keyword evidence="3" id="KW-1185">Reference proteome</keyword>
<evidence type="ECO:0000256" key="1">
    <source>
        <dbReference type="SAM" id="MobiDB-lite"/>
    </source>
</evidence>
<organism evidence="2 3">
    <name type="scientific">Rubroshorea leprosula</name>
    <dbReference type="NCBI Taxonomy" id="152421"/>
    <lineage>
        <taxon>Eukaryota</taxon>
        <taxon>Viridiplantae</taxon>
        <taxon>Streptophyta</taxon>
        <taxon>Embryophyta</taxon>
        <taxon>Tracheophyta</taxon>
        <taxon>Spermatophyta</taxon>
        <taxon>Magnoliopsida</taxon>
        <taxon>eudicotyledons</taxon>
        <taxon>Gunneridae</taxon>
        <taxon>Pentapetalae</taxon>
        <taxon>rosids</taxon>
        <taxon>malvids</taxon>
        <taxon>Malvales</taxon>
        <taxon>Dipterocarpaceae</taxon>
        <taxon>Rubroshorea</taxon>
    </lineage>
</organism>
<evidence type="ECO:0000313" key="3">
    <source>
        <dbReference type="Proteomes" id="UP001054252"/>
    </source>
</evidence>
<evidence type="ECO:0000313" key="2">
    <source>
        <dbReference type="EMBL" id="GKV13746.1"/>
    </source>
</evidence>
<protein>
    <submittedName>
        <fullName evidence="2">Uncharacterized protein</fullName>
    </submittedName>
</protein>
<dbReference type="EMBL" id="BPVZ01000039">
    <property type="protein sequence ID" value="GKV13746.1"/>
    <property type="molecule type" value="Genomic_DNA"/>
</dbReference>
<reference evidence="2 3" key="1">
    <citation type="journal article" date="2021" name="Commun. Biol.">
        <title>The genome of Shorea leprosula (Dipterocarpaceae) highlights the ecological relevance of drought in aseasonal tropical rainforests.</title>
        <authorList>
            <person name="Ng K.K.S."/>
            <person name="Kobayashi M.J."/>
            <person name="Fawcett J.A."/>
            <person name="Hatakeyama M."/>
            <person name="Paape T."/>
            <person name="Ng C.H."/>
            <person name="Ang C.C."/>
            <person name="Tnah L.H."/>
            <person name="Lee C.T."/>
            <person name="Nishiyama T."/>
            <person name="Sese J."/>
            <person name="O'Brien M.J."/>
            <person name="Copetti D."/>
            <person name="Mohd Noor M.I."/>
            <person name="Ong R.C."/>
            <person name="Putra M."/>
            <person name="Sireger I.Z."/>
            <person name="Indrioko S."/>
            <person name="Kosugi Y."/>
            <person name="Izuno A."/>
            <person name="Isagi Y."/>
            <person name="Lee S.L."/>
            <person name="Shimizu K.K."/>
        </authorList>
    </citation>
    <scope>NUCLEOTIDE SEQUENCE [LARGE SCALE GENOMIC DNA]</scope>
    <source>
        <strain evidence="2">214</strain>
    </source>
</reference>
<accession>A0AAV5JLV9</accession>
<dbReference type="Proteomes" id="UP001054252">
    <property type="component" value="Unassembled WGS sequence"/>
</dbReference>
<feature type="region of interest" description="Disordered" evidence="1">
    <location>
        <begin position="36"/>
        <end position="56"/>
    </location>
</feature>
<name>A0AAV5JLV9_9ROSI</name>
<gene>
    <name evidence="2" type="ORF">SLEP1_g24730</name>
</gene>
<feature type="compositionally biased region" description="Basic and acidic residues" evidence="1">
    <location>
        <begin position="45"/>
        <end position="56"/>
    </location>
</feature>